<reference evidence="11" key="1">
    <citation type="submission" date="2022-10" db="EMBL/GenBank/DDBJ databases">
        <title>Puccinia triticina Genome sequencing and assembly.</title>
        <authorList>
            <person name="Li C."/>
        </authorList>
    </citation>
    <scope>NUCLEOTIDE SEQUENCE</scope>
    <source>
        <strain evidence="11">Pt15</strain>
    </source>
</reference>
<evidence type="ECO:0000256" key="9">
    <source>
        <dbReference type="SAM" id="MobiDB-lite"/>
    </source>
</evidence>
<dbReference type="Gene3D" id="1.10.10.10">
    <property type="entry name" value="Winged helix-like DNA-binding domain superfamily/Winged helix DNA-binding domain"/>
    <property type="match status" value="1"/>
</dbReference>
<feature type="compositionally biased region" description="Polar residues" evidence="9">
    <location>
        <begin position="536"/>
        <end position="550"/>
    </location>
</feature>
<evidence type="ECO:0000256" key="7">
    <source>
        <dbReference type="PROSITE-ProRule" id="PRU00169"/>
    </source>
</evidence>
<dbReference type="Proteomes" id="UP001164743">
    <property type="component" value="Chromosome 11A"/>
</dbReference>
<dbReference type="PROSITE" id="PS00434">
    <property type="entry name" value="HSF_DOMAIN"/>
    <property type="match status" value="1"/>
</dbReference>
<dbReference type="PROSITE" id="PS50110">
    <property type="entry name" value="RESPONSE_REGULATORY"/>
    <property type="match status" value="1"/>
</dbReference>
<name>A0ABY7CYX3_9BASI</name>
<dbReference type="GeneID" id="77802339"/>
<dbReference type="SUPFAM" id="SSF46785">
    <property type="entry name" value="Winged helix' DNA-binding domain"/>
    <property type="match status" value="1"/>
</dbReference>
<proteinExistence type="predicted"/>
<evidence type="ECO:0000313" key="11">
    <source>
        <dbReference type="EMBL" id="WAQ89835.1"/>
    </source>
</evidence>
<dbReference type="RefSeq" id="XP_053025390.1">
    <property type="nucleotide sequence ID" value="XM_053161444.1"/>
</dbReference>
<dbReference type="Gene3D" id="3.40.50.2300">
    <property type="match status" value="1"/>
</dbReference>
<gene>
    <name evidence="11" type="ORF">PtA15_11A527</name>
</gene>
<dbReference type="Pfam" id="PF00447">
    <property type="entry name" value="HSF_DNA-bind"/>
    <property type="match status" value="1"/>
</dbReference>
<feature type="region of interest" description="Disordered" evidence="9">
    <location>
        <begin position="500"/>
        <end position="550"/>
    </location>
</feature>
<sequence length="620" mass="69945">MANEDHEQLNNNGSFNQHYHHPMNPPEAMTAKSASSSPIDSKFQPVPPPEPGCSESASCSKNNVNQAIPSKSQSSTGPSEFVKKLYKMLEEPESESVVGWGAQRTTLVIKDQILFQRDILPKHFKHSNFASFVRQLNKYDFRKIKVSSALNHHSQSTPNNNNSDPQLPIPQALNPPHNQNAGSLQWEFYHPHFRADTLSELDHIKRKVPATRQKPVENPSQTECQSTNYSGERTEDIVNRLMSHQLETTSALNQLTKECRSLREKLDQAHNRLDLQQRQIDRLTDPNSRHQPSHQYLELTSQPMQNSLTSHSIKVMDPIDSPDEVSNQTSKPLDHITTSFIMTPTQYIATNINSMIAPVPRQSAKLNRWPGQPRVLIVEDDHICRRLSSAILELMGCQIEFACDGLNAVSRMKTQIDAHDPFDLVLMDIYMPNMDGLSATSLIRKFDLKTPIISMTSNFQPVDVLKYINIGMNDCLPKPLTKEGMIIMLQKHLFNPPTGVNLIAEGNESDSGSINSNPHPPQSSTSPPGSPRRSQLQCRQPFSSSATSSLPYMTDMARNLKRPCYSQDQVDFINNVHQNDRDEHIDSTSFNFNLIDHFHGQNGPHPDSSSPQNPHKRFKV</sequence>
<evidence type="ECO:0000256" key="5">
    <source>
        <dbReference type="ARBA" id="ARBA00023242"/>
    </source>
</evidence>
<feature type="region of interest" description="Disordered" evidence="9">
    <location>
        <begin position="150"/>
        <end position="182"/>
    </location>
</feature>
<keyword evidence="2 7" id="KW-0597">Phosphoprotein</keyword>
<evidence type="ECO:0000256" key="4">
    <source>
        <dbReference type="ARBA" id="ARBA00023125"/>
    </source>
</evidence>
<dbReference type="InterPro" id="IPR014402">
    <property type="entry name" value="Sig_transdc_resp-reg_Skn7"/>
</dbReference>
<organism evidence="11 12">
    <name type="scientific">Puccinia triticina</name>
    <dbReference type="NCBI Taxonomy" id="208348"/>
    <lineage>
        <taxon>Eukaryota</taxon>
        <taxon>Fungi</taxon>
        <taxon>Dikarya</taxon>
        <taxon>Basidiomycota</taxon>
        <taxon>Pucciniomycotina</taxon>
        <taxon>Pucciniomycetes</taxon>
        <taxon>Pucciniales</taxon>
        <taxon>Pucciniaceae</taxon>
        <taxon>Puccinia</taxon>
    </lineage>
</organism>
<evidence type="ECO:0000313" key="12">
    <source>
        <dbReference type="Proteomes" id="UP001164743"/>
    </source>
</evidence>
<dbReference type="InterPro" id="IPR001789">
    <property type="entry name" value="Sig_transdc_resp-reg_receiver"/>
</dbReference>
<dbReference type="Pfam" id="PF00072">
    <property type="entry name" value="Response_reg"/>
    <property type="match status" value="1"/>
</dbReference>
<comment type="subcellular location">
    <subcellularLocation>
        <location evidence="1 6">Nucleus</location>
    </subcellularLocation>
</comment>
<evidence type="ECO:0000256" key="3">
    <source>
        <dbReference type="ARBA" id="ARBA00023012"/>
    </source>
</evidence>
<feature type="compositionally biased region" description="Polar residues" evidence="9">
    <location>
        <begin position="55"/>
        <end position="78"/>
    </location>
</feature>
<keyword evidence="3" id="KW-0902">Two-component regulatory system</keyword>
<feature type="modified residue" description="4-aspartylphosphate" evidence="7">
    <location>
        <position position="428"/>
    </location>
</feature>
<keyword evidence="12" id="KW-1185">Reference proteome</keyword>
<dbReference type="InterPro" id="IPR011006">
    <property type="entry name" value="CheY-like_superfamily"/>
</dbReference>
<dbReference type="PANTHER" id="PTHR45339:SF1">
    <property type="entry name" value="HYBRID SIGNAL TRANSDUCTION HISTIDINE KINASE J"/>
    <property type="match status" value="1"/>
</dbReference>
<dbReference type="SMART" id="SM00415">
    <property type="entry name" value="HSF"/>
    <property type="match status" value="1"/>
</dbReference>
<feature type="coiled-coil region" evidence="8">
    <location>
        <begin position="252"/>
        <end position="279"/>
    </location>
</feature>
<keyword evidence="8" id="KW-0175">Coiled coil</keyword>
<dbReference type="CDD" id="cd17546">
    <property type="entry name" value="REC_hyHK_CKI1_RcsC-like"/>
    <property type="match status" value="1"/>
</dbReference>
<dbReference type="PANTHER" id="PTHR45339">
    <property type="entry name" value="HYBRID SIGNAL TRANSDUCTION HISTIDINE KINASE J"/>
    <property type="match status" value="1"/>
</dbReference>
<keyword evidence="5 6" id="KW-0539">Nucleus</keyword>
<feature type="compositionally biased region" description="Low complexity" evidence="9">
    <location>
        <begin position="522"/>
        <end position="535"/>
    </location>
</feature>
<accession>A0ABY7CYX3</accession>
<dbReference type="PIRSF" id="PIRSF002595">
    <property type="entry name" value="RR_SKN7"/>
    <property type="match status" value="1"/>
</dbReference>
<feature type="compositionally biased region" description="Polar residues" evidence="9">
    <location>
        <begin position="150"/>
        <end position="165"/>
    </location>
</feature>
<dbReference type="InterPro" id="IPR036388">
    <property type="entry name" value="WH-like_DNA-bd_sf"/>
</dbReference>
<dbReference type="PRINTS" id="PR00056">
    <property type="entry name" value="HSFDOMAIN"/>
</dbReference>
<keyword evidence="6" id="KW-0805">Transcription regulation</keyword>
<dbReference type="InterPro" id="IPR000232">
    <property type="entry name" value="HSF_DNA-bd"/>
</dbReference>
<dbReference type="InterPro" id="IPR036390">
    <property type="entry name" value="WH_DNA-bd_sf"/>
</dbReference>
<protein>
    <recommendedName>
        <fullName evidence="6">Transcription factor</fullName>
    </recommendedName>
</protein>
<evidence type="ECO:0000259" key="10">
    <source>
        <dbReference type="PROSITE" id="PS50110"/>
    </source>
</evidence>
<feature type="domain" description="Response regulatory" evidence="10">
    <location>
        <begin position="374"/>
        <end position="493"/>
    </location>
</feature>
<dbReference type="SUPFAM" id="SSF52172">
    <property type="entry name" value="CheY-like"/>
    <property type="match status" value="1"/>
</dbReference>
<evidence type="ECO:0000256" key="6">
    <source>
        <dbReference type="PIRNR" id="PIRNR002595"/>
    </source>
</evidence>
<feature type="region of interest" description="Disordered" evidence="9">
    <location>
        <begin position="597"/>
        <end position="620"/>
    </location>
</feature>
<evidence type="ECO:0000256" key="2">
    <source>
        <dbReference type="ARBA" id="ARBA00022553"/>
    </source>
</evidence>
<evidence type="ECO:0000256" key="1">
    <source>
        <dbReference type="ARBA" id="ARBA00004123"/>
    </source>
</evidence>
<keyword evidence="4 6" id="KW-0238">DNA-binding</keyword>
<dbReference type="EMBL" id="CP110431">
    <property type="protein sequence ID" value="WAQ89835.1"/>
    <property type="molecule type" value="Genomic_DNA"/>
</dbReference>
<feature type="region of interest" description="Disordered" evidence="9">
    <location>
        <begin position="1"/>
        <end position="79"/>
    </location>
</feature>
<keyword evidence="6" id="KW-0804">Transcription</keyword>
<dbReference type="SMART" id="SM00448">
    <property type="entry name" value="REC"/>
    <property type="match status" value="1"/>
</dbReference>
<evidence type="ECO:0000256" key="8">
    <source>
        <dbReference type="SAM" id="Coils"/>
    </source>
</evidence>